<dbReference type="Proteomes" id="UP001221898">
    <property type="component" value="Unassembled WGS sequence"/>
</dbReference>
<dbReference type="EMBL" id="JAINUG010000333">
    <property type="protein sequence ID" value="KAJ8378027.1"/>
    <property type="molecule type" value="Genomic_DNA"/>
</dbReference>
<accession>A0AAD7RD41</accession>
<organism evidence="1 2">
    <name type="scientific">Aldrovandia affinis</name>
    <dbReference type="NCBI Taxonomy" id="143900"/>
    <lineage>
        <taxon>Eukaryota</taxon>
        <taxon>Metazoa</taxon>
        <taxon>Chordata</taxon>
        <taxon>Craniata</taxon>
        <taxon>Vertebrata</taxon>
        <taxon>Euteleostomi</taxon>
        <taxon>Actinopterygii</taxon>
        <taxon>Neopterygii</taxon>
        <taxon>Teleostei</taxon>
        <taxon>Notacanthiformes</taxon>
        <taxon>Halosauridae</taxon>
        <taxon>Aldrovandia</taxon>
    </lineage>
</organism>
<protein>
    <submittedName>
        <fullName evidence="1">Uncharacterized protein</fullName>
    </submittedName>
</protein>
<evidence type="ECO:0000313" key="1">
    <source>
        <dbReference type="EMBL" id="KAJ8378027.1"/>
    </source>
</evidence>
<evidence type="ECO:0000313" key="2">
    <source>
        <dbReference type="Proteomes" id="UP001221898"/>
    </source>
</evidence>
<comment type="caution">
    <text evidence="1">The sequence shown here is derived from an EMBL/GenBank/DDBJ whole genome shotgun (WGS) entry which is preliminary data.</text>
</comment>
<gene>
    <name evidence="1" type="ORF">AAFF_G00248980</name>
</gene>
<reference evidence="1" key="1">
    <citation type="journal article" date="2023" name="Science">
        <title>Genome structures resolve the early diversification of teleost fishes.</title>
        <authorList>
            <person name="Parey E."/>
            <person name="Louis A."/>
            <person name="Montfort J."/>
            <person name="Bouchez O."/>
            <person name="Roques C."/>
            <person name="Iampietro C."/>
            <person name="Lluch J."/>
            <person name="Castinel A."/>
            <person name="Donnadieu C."/>
            <person name="Desvignes T."/>
            <person name="Floi Bucao C."/>
            <person name="Jouanno E."/>
            <person name="Wen M."/>
            <person name="Mejri S."/>
            <person name="Dirks R."/>
            <person name="Jansen H."/>
            <person name="Henkel C."/>
            <person name="Chen W.J."/>
            <person name="Zahm M."/>
            <person name="Cabau C."/>
            <person name="Klopp C."/>
            <person name="Thompson A.W."/>
            <person name="Robinson-Rechavi M."/>
            <person name="Braasch I."/>
            <person name="Lecointre G."/>
            <person name="Bobe J."/>
            <person name="Postlethwait J.H."/>
            <person name="Berthelot C."/>
            <person name="Roest Crollius H."/>
            <person name="Guiguen Y."/>
        </authorList>
    </citation>
    <scope>NUCLEOTIDE SEQUENCE</scope>
    <source>
        <strain evidence="1">NC1722</strain>
    </source>
</reference>
<proteinExistence type="predicted"/>
<sequence>MEPPRHSSKPGGSWRRLDAHTAIAAYLRVVAPENEQPCMPPTPTPTPDSTGIIASDTKSLLIKVAPGKACRSEIPHQNVRAETPRVDARPAVCRLATVRGGRGV</sequence>
<name>A0AAD7RD41_9TELE</name>
<keyword evidence="2" id="KW-1185">Reference proteome</keyword>
<dbReference type="AlphaFoldDB" id="A0AAD7RD41"/>